<dbReference type="SUPFAM" id="SSF103473">
    <property type="entry name" value="MFS general substrate transporter"/>
    <property type="match status" value="1"/>
</dbReference>
<feature type="transmembrane region" description="Helical" evidence="6">
    <location>
        <begin position="161"/>
        <end position="189"/>
    </location>
</feature>
<dbReference type="InterPro" id="IPR036259">
    <property type="entry name" value="MFS_trans_sf"/>
</dbReference>
<feature type="region of interest" description="Disordered" evidence="5">
    <location>
        <begin position="285"/>
        <end position="304"/>
    </location>
</feature>
<keyword evidence="9" id="KW-1185">Reference proteome</keyword>
<dbReference type="EMBL" id="JAVFKD010000014">
    <property type="protein sequence ID" value="KAK5990617.1"/>
    <property type="molecule type" value="Genomic_DNA"/>
</dbReference>
<evidence type="ECO:0000256" key="5">
    <source>
        <dbReference type="SAM" id="MobiDB-lite"/>
    </source>
</evidence>
<reference evidence="8 9" key="1">
    <citation type="submission" date="2024-01" db="EMBL/GenBank/DDBJ databases">
        <title>Complete genome of Cladobotryum mycophilum ATHUM6906.</title>
        <authorList>
            <person name="Christinaki A.C."/>
            <person name="Myridakis A.I."/>
            <person name="Kouvelis V.N."/>
        </authorList>
    </citation>
    <scope>NUCLEOTIDE SEQUENCE [LARGE SCALE GENOMIC DNA]</scope>
    <source>
        <strain evidence="8 9">ATHUM6906</strain>
    </source>
</reference>
<feature type="transmembrane region" description="Helical" evidence="6">
    <location>
        <begin position="256"/>
        <end position="275"/>
    </location>
</feature>
<keyword evidence="3 6" id="KW-1133">Transmembrane helix</keyword>
<gene>
    <name evidence="8" type="ORF">PT974_08886</name>
</gene>
<feature type="compositionally biased region" description="Low complexity" evidence="5">
    <location>
        <begin position="1"/>
        <end position="17"/>
    </location>
</feature>
<dbReference type="Gene3D" id="1.20.1250.20">
    <property type="entry name" value="MFS general substrate transporter like domains"/>
    <property type="match status" value="1"/>
</dbReference>
<dbReference type="PROSITE" id="PS50850">
    <property type="entry name" value="MFS"/>
    <property type="match status" value="1"/>
</dbReference>
<feature type="transmembrane region" description="Helical" evidence="6">
    <location>
        <begin position="409"/>
        <end position="429"/>
    </location>
</feature>
<evidence type="ECO:0000256" key="6">
    <source>
        <dbReference type="SAM" id="Phobius"/>
    </source>
</evidence>
<evidence type="ECO:0000256" key="1">
    <source>
        <dbReference type="ARBA" id="ARBA00004141"/>
    </source>
</evidence>
<dbReference type="InterPro" id="IPR011701">
    <property type="entry name" value="MFS"/>
</dbReference>
<dbReference type="CDD" id="cd06174">
    <property type="entry name" value="MFS"/>
    <property type="match status" value="1"/>
</dbReference>
<evidence type="ECO:0000256" key="4">
    <source>
        <dbReference type="ARBA" id="ARBA00023136"/>
    </source>
</evidence>
<dbReference type="PANTHER" id="PTHR23507:SF1">
    <property type="entry name" value="FI18259P1-RELATED"/>
    <property type="match status" value="1"/>
</dbReference>
<dbReference type="PANTHER" id="PTHR23507">
    <property type="entry name" value="ZGC:174356"/>
    <property type="match status" value="1"/>
</dbReference>
<dbReference type="Proteomes" id="UP001338125">
    <property type="component" value="Unassembled WGS sequence"/>
</dbReference>
<comment type="caution">
    <text evidence="8">The sequence shown here is derived from an EMBL/GenBank/DDBJ whole genome shotgun (WGS) entry which is preliminary data.</text>
</comment>
<feature type="transmembrane region" description="Helical" evidence="6">
    <location>
        <begin position="334"/>
        <end position="359"/>
    </location>
</feature>
<evidence type="ECO:0000256" key="2">
    <source>
        <dbReference type="ARBA" id="ARBA00022692"/>
    </source>
</evidence>
<dbReference type="InterPro" id="IPR020846">
    <property type="entry name" value="MFS_dom"/>
</dbReference>
<sequence length="536" mass="58804">MPDYDTTQAGGQTSGSGRVQLGVDSVSNSFIDDELTSSPDEESLLLDNRDEEGQPVEVVAPESLRRLVISLSIVMLLLLNLNGTVSLAPLQMIMEDIICRKYYPENILSIPGNRDELCKTANVQKTLAMVRSWVGFSDLLTSLFVQIPYGVIADKYGRRPVLMLALIGGLLNQSLTLLILFFPSVFSIWCLLFPSLLHLVGGSVLIANAVIYTLITDITLPAERGIVFSRITAVVLLSNLMDQPMAASLMKVNPWIPMWMAYGAQAVAATAAVFVPETIQLRRRADKQHRAEEPLSDDEDSNKKDHRQLIQQVWAVVKNDVTHVWSFIIGSKDIMLFVFAFAVCTSFRASHIANLLQYITLKFNWEWSTAAYVYTISDVTSITVFLLLLPLLSNLLANRFGFEPLRRDLLLARTSVIILSVGSLMAAAASVPWTFIGSLVIGSLGEGYSPLFRAVLNSVVEPHTIATLNTVISTANTLVGMVATPAFGWLLSKGIEIGGSGTGLPYFVACVWGVIALVAMSVFRIPTRVTHRQHEA</sequence>
<feature type="transmembrane region" description="Helical" evidence="6">
    <location>
        <begin position="195"/>
        <end position="215"/>
    </location>
</feature>
<keyword evidence="4 6" id="KW-0472">Membrane</keyword>
<comment type="subcellular location">
    <subcellularLocation>
        <location evidence="1">Membrane</location>
        <topology evidence="1">Multi-pass membrane protein</topology>
    </subcellularLocation>
</comment>
<feature type="transmembrane region" description="Helical" evidence="6">
    <location>
        <begin position="468"/>
        <end position="491"/>
    </location>
</feature>
<feature type="transmembrane region" description="Helical" evidence="6">
    <location>
        <begin position="503"/>
        <end position="523"/>
    </location>
</feature>
<feature type="transmembrane region" description="Helical" evidence="6">
    <location>
        <begin position="67"/>
        <end position="90"/>
    </location>
</feature>
<name>A0ABR0SFL5_9HYPO</name>
<feature type="transmembrane region" description="Helical" evidence="6">
    <location>
        <begin position="371"/>
        <end position="397"/>
    </location>
</feature>
<dbReference type="Pfam" id="PF07690">
    <property type="entry name" value="MFS_1"/>
    <property type="match status" value="1"/>
</dbReference>
<feature type="transmembrane region" description="Helical" evidence="6">
    <location>
        <begin position="227"/>
        <end position="250"/>
    </location>
</feature>
<feature type="domain" description="Major facilitator superfamily (MFS) profile" evidence="7">
    <location>
        <begin position="75"/>
        <end position="528"/>
    </location>
</feature>
<proteinExistence type="predicted"/>
<protein>
    <submittedName>
        <fullName evidence="8">Efflux pump ustT-like protein</fullName>
    </submittedName>
</protein>
<evidence type="ECO:0000256" key="3">
    <source>
        <dbReference type="ARBA" id="ARBA00022989"/>
    </source>
</evidence>
<evidence type="ECO:0000259" key="7">
    <source>
        <dbReference type="PROSITE" id="PS50850"/>
    </source>
</evidence>
<feature type="transmembrane region" description="Helical" evidence="6">
    <location>
        <begin position="435"/>
        <end position="456"/>
    </location>
</feature>
<organism evidence="8 9">
    <name type="scientific">Cladobotryum mycophilum</name>
    <dbReference type="NCBI Taxonomy" id="491253"/>
    <lineage>
        <taxon>Eukaryota</taxon>
        <taxon>Fungi</taxon>
        <taxon>Dikarya</taxon>
        <taxon>Ascomycota</taxon>
        <taxon>Pezizomycotina</taxon>
        <taxon>Sordariomycetes</taxon>
        <taxon>Hypocreomycetidae</taxon>
        <taxon>Hypocreales</taxon>
        <taxon>Hypocreaceae</taxon>
        <taxon>Cladobotryum</taxon>
    </lineage>
</organism>
<evidence type="ECO:0000313" key="9">
    <source>
        <dbReference type="Proteomes" id="UP001338125"/>
    </source>
</evidence>
<accession>A0ABR0SFL5</accession>
<feature type="region of interest" description="Disordered" evidence="5">
    <location>
        <begin position="1"/>
        <end position="21"/>
    </location>
</feature>
<evidence type="ECO:0000313" key="8">
    <source>
        <dbReference type="EMBL" id="KAK5990617.1"/>
    </source>
</evidence>
<keyword evidence="2 6" id="KW-0812">Transmembrane</keyword>